<reference evidence="3" key="1">
    <citation type="submission" date="2016-10" db="EMBL/GenBank/DDBJ databases">
        <authorList>
            <person name="Varghese N."/>
            <person name="Submissions S."/>
        </authorList>
    </citation>
    <scope>NUCLEOTIDE SEQUENCE [LARGE SCALE GENOMIC DNA]</scope>
    <source>
        <strain evidence="3">CGMCC 1.10223</strain>
    </source>
</reference>
<accession>A0A1I2CMX0</accession>
<dbReference type="AlphaFoldDB" id="A0A1I2CMX0"/>
<evidence type="ECO:0000259" key="1">
    <source>
        <dbReference type="Pfam" id="PF22016"/>
    </source>
</evidence>
<sequence>MFTLQCTKKLESELGMMDFVAVPTAGDRLYGWHAHLFLLNRRKCVLVMNNETRYNFVLNGLKKQDFKRFHELVIESIAENLLADKADKQVIESYMQSTDSLSFTKTSDRSIISQINDMILIIKHMHQYELEEKGEIHAQWFNKLNRRINKVPMLKLPLAYSGETMLAALGNRQF</sequence>
<dbReference type="RefSeq" id="WP_052736995.1">
    <property type="nucleotide sequence ID" value="NZ_FONN01000005.1"/>
</dbReference>
<protein>
    <recommendedName>
        <fullName evidence="1">DUF6933 domain-containing protein</fullName>
    </recommendedName>
</protein>
<name>A0A1I2CMX0_9BACL</name>
<gene>
    <name evidence="2" type="ORF">SAMN04487969_105166</name>
</gene>
<proteinExistence type="predicted"/>
<dbReference type="Pfam" id="PF22016">
    <property type="entry name" value="DUF6933"/>
    <property type="match status" value="1"/>
</dbReference>
<evidence type="ECO:0000313" key="2">
    <source>
        <dbReference type="EMBL" id="SFE69618.1"/>
    </source>
</evidence>
<feature type="domain" description="DUF6933" evidence="1">
    <location>
        <begin position="3"/>
        <end position="155"/>
    </location>
</feature>
<dbReference type="InterPro" id="IPR053864">
    <property type="entry name" value="DUF6933"/>
</dbReference>
<keyword evidence="3" id="KW-1185">Reference proteome</keyword>
<dbReference type="Proteomes" id="UP000183410">
    <property type="component" value="Unassembled WGS sequence"/>
</dbReference>
<evidence type="ECO:0000313" key="3">
    <source>
        <dbReference type="Proteomes" id="UP000183410"/>
    </source>
</evidence>
<dbReference type="EMBL" id="FONN01000005">
    <property type="protein sequence ID" value="SFE69618.1"/>
    <property type="molecule type" value="Genomic_DNA"/>
</dbReference>
<organism evidence="2 3">
    <name type="scientific">Paenibacillus algorifonticola</name>
    <dbReference type="NCBI Taxonomy" id="684063"/>
    <lineage>
        <taxon>Bacteria</taxon>
        <taxon>Bacillati</taxon>
        <taxon>Bacillota</taxon>
        <taxon>Bacilli</taxon>
        <taxon>Bacillales</taxon>
        <taxon>Paenibacillaceae</taxon>
        <taxon>Paenibacillus</taxon>
    </lineage>
</organism>